<proteinExistence type="predicted"/>
<dbReference type="Proteomes" id="UP000680866">
    <property type="component" value="Chromosome"/>
</dbReference>
<accession>A0A810MYV2</accession>
<dbReference type="EMBL" id="AP023359">
    <property type="protein sequence ID" value="BCJ65644.1"/>
    <property type="molecule type" value="Genomic_DNA"/>
</dbReference>
<name>A0A810MYV2_9ACTN</name>
<dbReference type="AlphaFoldDB" id="A0A810MYV2"/>
<sequence>MTDMFCATRIGNLTSIRVSLTAPLAPTDGFTKRIRRTTAVGTPTMARMAPWEPSKYRCTYAYGQYAIVEQDIRQFMSITEKFVTDGYQRIGESIPAVEAKHPDAPSRTDIFFERAGELWPSDHEWMLCCAVLRDAVSAFEVYVQEAVKEVAEEQGVAYPPKWLKRTPNWGELSDYCREKLAQPDPITSDVQAIIELRNLLTHERGRLRTEEQRTKFRFPLNALPGDRISLSPDEVKKHSEALASAARGFDAALWGDKPTPVMPDGLEDLLAD</sequence>
<organism evidence="1 2">
    <name type="scientific">Polymorphospora rubra</name>
    <dbReference type="NCBI Taxonomy" id="338584"/>
    <lineage>
        <taxon>Bacteria</taxon>
        <taxon>Bacillati</taxon>
        <taxon>Actinomycetota</taxon>
        <taxon>Actinomycetes</taxon>
        <taxon>Micromonosporales</taxon>
        <taxon>Micromonosporaceae</taxon>
        <taxon>Polymorphospora</taxon>
    </lineage>
</organism>
<keyword evidence="2" id="KW-1185">Reference proteome</keyword>
<reference evidence="1" key="1">
    <citation type="submission" date="2020-08" db="EMBL/GenBank/DDBJ databases">
        <title>Whole genome shotgun sequence of Polymorphospora rubra NBRC 101157.</title>
        <authorList>
            <person name="Komaki H."/>
            <person name="Tamura T."/>
        </authorList>
    </citation>
    <scope>NUCLEOTIDE SEQUENCE</scope>
    <source>
        <strain evidence="1">NBRC 101157</strain>
    </source>
</reference>
<gene>
    <name evidence="1" type="ORF">Prubr_26650</name>
</gene>
<protein>
    <submittedName>
        <fullName evidence="1">Uncharacterized protein</fullName>
    </submittedName>
</protein>
<dbReference type="RefSeq" id="WP_212825224.1">
    <property type="nucleotide sequence ID" value="NZ_AP023359.1"/>
</dbReference>
<evidence type="ECO:0000313" key="2">
    <source>
        <dbReference type="Proteomes" id="UP000680866"/>
    </source>
</evidence>
<evidence type="ECO:0000313" key="1">
    <source>
        <dbReference type="EMBL" id="BCJ65644.1"/>
    </source>
</evidence>
<dbReference type="KEGG" id="pry:Prubr_26650"/>